<reference evidence="2" key="1">
    <citation type="submission" date="2021-02" db="EMBL/GenBank/DDBJ databases">
        <authorList>
            <person name="Nowell W R."/>
        </authorList>
    </citation>
    <scope>NUCLEOTIDE SEQUENCE</scope>
</reference>
<sequence>MGQNESSAERDRVNNDSKSAAKTNEDNTFNMSREFYEHKLLKRCEHIHFDVEAWYKILQDQTFYTEFIPISPSIAQAFVNYYQTRYNSKNLLNSSDIQLIQSVQRQLNQQIFNSKSNQFQINGTFIRLSSRSPKDGTSLDSQKLIQ</sequence>
<evidence type="ECO:0000313" key="3">
    <source>
        <dbReference type="Proteomes" id="UP000663823"/>
    </source>
</evidence>
<dbReference type="Proteomes" id="UP000663823">
    <property type="component" value="Unassembled WGS sequence"/>
</dbReference>
<name>A0A820KF65_9BILA</name>
<feature type="region of interest" description="Disordered" evidence="1">
    <location>
        <begin position="1"/>
        <end position="25"/>
    </location>
</feature>
<organism evidence="2 3">
    <name type="scientific">Rotaria sordida</name>
    <dbReference type="NCBI Taxonomy" id="392033"/>
    <lineage>
        <taxon>Eukaryota</taxon>
        <taxon>Metazoa</taxon>
        <taxon>Spiralia</taxon>
        <taxon>Gnathifera</taxon>
        <taxon>Rotifera</taxon>
        <taxon>Eurotatoria</taxon>
        <taxon>Bdelloidea</taxon>
        <taxon>Philodinida</taxon>
        <taxon>Philodinidae</taxon>
        <taxon>Rotaria</taxon>
    </lineage>
</organism>
<accession>A0A820KF65</accession>
<dbReference type="EMBL" id="CAJOAX010058706">
    <property type="protein sequence ID" value="CAF4336407.1"/>
    <property type="molecule type" value="Genomic_DNA"/>
</dbReference>
<evidence type="ECO:0000313" key="2">
    <source>
        <dbReference type="EMBL" id="CAF4336407.1"/>
    </source>
</evidence>
<dbReference type="AlphaFoldDB" id="A0A820KF65"/>
<evidence type="ECO:0000256" key="1">
    <source>
        <dbReference type="SAM" id="MobiDB-lite"/>
    </source>
</evidence>
<feature type="compositionally biased region" description="Polar residues" evidence="1">
    <location>
        <begin position="16"/>
        <end position="25"/>
    </location>
</feature>
<proteinExistence type="predicted"/>
<comment type="caution">
    <text evidence="2">The sequence shown here is derived from an EMBL/GenBank/DDBJ whole genome shotgun (WGS) entry which is preliminary data.</text>
</comment>
<feature type="non-terminal residue" evidence="2">
    <location>
        <position position="146"/>
    </location>
</feature>
<protein>
    <submittedName>
        <fullName evidence="2">Uncharacterized protein</fullName>
    </submittedName>
</protein>
<gene>
    <name evidence="2" type="ORF">OTI717_LOCUS43115</name>
</gene>